<dbReference type="Proteomes" id="UP001519291">
    <property type="component" value="Unassembled WGS sequence"/>
</dbReference>
<reference evidence="2 3" key="1">
    <citation type="submission" date="2021-03" db="EMBL/GenBank/DDBJ databases">
        <title>Sequencing the genomes of 1000 actinobacteria strains.</title>
        <authorList>
            <person name="Klenk H.-P."/>
        </authorList>
    </citation>
    <scope>NUCLEOTIDE SEQUENCE [LARGE SCALE GENOMIC DNA]</scope>
    <source>
        <strain evidence="2 3">DSM 41480</strain>
    </source>
</reference>
<accession>A0ABS4XWF5</accession>
<gene>
    <name evidence="2" type="ORF">JO379_000313</name>
</gene>
<evidence type="ECO:0008006" key="4">
    <source>
        <dbReference type="Google" id="ProtNLM"/>
    </source>
</evidence>
<sequence>MIRLPSTHAAITAPLVASDTRFPGITIGRSLLDGRPFHLSPVLTDDRVLPSTNSLGLGGLGSGKSTTAKARIRREILENGHQAVVIDSFGEDTTGGEWAPLVRDLGGRIIKAGAFTLNPCSDLFPAEVREQLVRSLIVAVEPAALGPQATHALQHALNHPKGTSLTGLVDALVRPQDGRWPARRLAEWGEGPAIALSRYTEGSLRGLFDGEGASLPETDLPILSFDFSGLDRNSPAIPSLMAAVSCWAEHVWLPQSTAVHRHLVLEEAWQILLSPATSELIQRLLKNSRKAAFSMDVVMHTLSDLGDGKAQDLARLCEVAHVGRLGPEEAALVGAILDLPAWAVEKIPTLDPGQAVWKVGPDYIDIVQTVLSEDEARLTDTSSRRRKAQQAVAAMSVEAAGETEPETEFGSDLDHVGDGDGDGDSLADAEAHIEQDTTESDWGWGWEMLPNVIDTRHQDVLQAAREGRCNEAAQMAAIGEREDITAHGINSDQAISWLVTQGRVAELCGDPTQAARLRATVARMGKDLEWWQRQPATSGTAEPAWQSAPQPPLPTYPPAPDGGGESTRPRRRTWLSVATIAALAIASAGVWQKAEDDQQRQERQEKAAAYKGRSAVELHIDGVKTKSSAEWSKDGRSVVLSASANWEEKPKLVRIDSGGQTAQEETQPLKPGQIPMPIRLEVKVPVKDRNQPVRLQIAVGGPHWKSDSRAPHRTVEFHPDRTAIDVETGERLKQWYSRLL</sequence>
<feature type="compositionally biased region" description="Pro residues" evidence="1">
    <location>
        <begin position="549"/>
        <end position="560"/>
    </location>
</feature>
<dbReference type="GeneID" id="91567202"/>
<evidence type="ECO:0000313" key="3">
    <source>
        <dbReference type="Proteomes" id="UP001519291"/>
    </source>
</evidence>
<feature type="region of interest" description="Disordered" evidence="1">
    <location>
        <begin position="534"/>
        <end position="569"/>
    </location>
</feature>
<evidence type="ECO:0000256" key="1">
    <source>
        <dbReference type="SAM" id="MobiDB-lite"/>
    </source>
</evidence>
<feature type="compositionally biased region" description="Acidic residues" evidence="1">
    <location>
        <begin position="401"/>
        <end position="411"/>
    </location>
</feature>
<proteinExistence type="predicted"/>
<dbReference type="InterPro" id="IPR027417">
    <property type="entry name" value="P-loop_NTPase"/>
</dbReference>
<dbReference type="EMBL" id="JAGIOH010000001">
    <property type="protein sequence ID" value="MBP2400844.1"/>
    <property type="molecule type" value="Genomic_DNA"/>
</dbReference>
<name>A0ABS4XWF5_9ACTN</name>
<dbReference type="Gene3D" id="3.40.50.300">
    <property type="entry name" value="P-loop containing nucleotide triphosphate hydrolases"/>
    <property type="match status" value="2"/>
</dbReference>
<organism evidence="2 3">
    <name type="scientific">Streptomyces syringium</name>
    <dbReference type="NCBI Taxonomy" id="76729"/>
    <lineage>
        <taxon>Bacteria</taxon>
        <taxon>Bacillati</taxon>
        <taxon>Actinomycetota</taxon>
        <taxon>Actinomycetes</taxon>
        <taxon>Kitasatosporales</taxon>
        <taxon>Streptomycetaceae</taxon>
        <taxon>Streptomyces</taxon>
    </lineage>
</organism>
<feature type="region of interest" description="Disordered" evidence="1">
    <location>
        <begin position="377"/>
        <end position="426"/>
    </location>
</feature>
<protein>
    <recommendedName>
        <fullName evidence="4">ATP/GTP-binding protein</fullName>
    </recommendedName>
</protein>
<evidence type="ECO:0000313" key="2">
    <source>
        <dbReference type="EMBL" id="MBP2400844.1"/>
    </source>
</evidence>
<dbReference type="RefSeq" id="WP_209513394.1">
    <property type="nucleotide sequence ID" value="NZ_JAGIOH010000001.1"/>
</dbReference>
<comment type="caution">
    <text evidence="2">The sequence shown here is derived from an EMBL/GenBank/DDBJ whole genome shotgun (WGS) entry which is preliminary data.</text>
</comment>
<dbReference type="SUPFAM" id="SSF52540">
    <property type="entry name" value="P-loop containing nucleoside triphosphate hydrolases"/>
    <property type="match status" value="1"/>
</dbReference>
<keyword evidence="3" id="KW-1185">Reference proteome</keyword>